<gene>
    <name evidence="2" type="ORF">EI555_006446</name>
</gene>
<feature type="region of interest" description="Disordered" evidence="1">
    <location>
        <begin position="28"/>
        <end position="68"/>
    </location>
</feature>
<reference evidence="3" key="1">
    <citation type="journal article" date="2019" name="IScience">
        <title>Narwhal Genome Reveals Long-Term Low Genetic Diversity despite Current Large Abundance Size.</title>
        <authorList>
            <person name="Westbury M.V."/>
            <person name="Petersen B."/>
            <person name="Garde E."/>
            <person name="Heide-Jorgensen M.P."/>
            <person name="Lorenzen E.D."/>
        </authorList>
    </citation>
    <scope>NUCLEOTIDE SEQUENCE [LARGE SCALE GENOMIC DNA]</scope>
</reference>
<evidence type="ECO:0000313" key="2">
    <source>
        <dbReference type="EMBL" id="TKC33502.1"/>
    </source>
</evidence>
<dbReference type="AlphaFoldDB" id="A0A4U1EBM3"/>
<evidence type="ECO:0000256" key="1">
    <source>
        <dbReference type="SAM" id="MobiDB-lite"/>
    </source>
</evidence>
<protein>
    <submittedName>
        <fullName evidence="2">Uncharacterized protein</fullName>
    </submittedName>
</protein>
<dbReference type="EMBL" id="RWIC01002984">
    <property type="protein sequence ID" value="TKC33502.1"/>
    <property type="molecule type" value="Genomic_DNA"/>
</dbReference>
<comment type="caution">
    <text evidence="2">The sequence shown here is derived from an EMBL/GenBank/DDBJ whole genome shotgun (WGS) entry which is preliminary data.</text>
</comment>
<organism evidence="2 3">
    <name type="scientific">Monodon monoceros</name>
    <name type="common">Narwhal</name>
    <name type="synonym">Ceratodon monodon</name>
    <dbReference type="NCBI Taxonomy" id="40151"/>
    <lineage>
        <taxon>Eukaryota</taxon>
        <taxon>Metazoa</taxon>
        <taxon>Chordata</taxon>
        <taxon>Craniata</taxon>
        <taxon>Vertebrata</taxon>
        <taxon>Euteleostomi</taxon>
        <taxon>Mammalia</taxon>
        <taxon>Eutheria</taxon>
        <taxon>Laurasiatheria</taxon>
        <taxon>Artiodactyla</taxon>
        <taxon>Whippomorpha</taxon>
        <taxon>Cetacea</taxon>
        <taxon>Odontoceti</taxon>
        <taxon>Monodontidae</taxon>
        <taxon>Monodon</taxon>
    </lineage>
</organism>
<dbReference type="Proteomes" id="UP000308365">
    <property type="component" value="Unassembled WGS sequence"/>
</dbReference>
<feature type="compositionally biased region" description="Low complexity" evidence="1">
    <location>
        <begin position="54"/>
        <end position="68"/>
    </location>
</feature>
<feature type="non-terminal residue" evidence="2">
    <location>
        <position position="68"/>
    </location>
</feature>
<feature type="non-terminal residue" evidence="2">
    <location>
        <position position="1"/>
    </location>
</feature>
<accession>A0A4U1EBM3</accession>
<name>A0A4U1EBM3_MONMO</name>
<proteinExistence type="predicted"/>
<evidence type="ECO:0000313" key="3">
    <source>
        <dbReference type="Proteomes" id="UP000308365"/>
    </source>
</evidence>
<sequence>ASWQSGPIPCAQNGARVSAELELAARGLFPPPSRNCPGGRGEGGLTEAAGSGGAPAAEAATVVGTAGR</sequence>